<keyword evidence="2" id="KW-1185">Reference proteome</keyword>
<organism evidence="1 2">
    <name type="scientific">Streptomyces sparsogenes DSM 40356</name>
    <dbReference type="NCBI Taxonomy" id="1331668"/>
    <lineage>
        <taxon>Bacteria</taxon>
        <taxon>Bacillati</taxon>
        <taxon>Actinomycetota</taxon>
        <taxon>Actinomycetes</taxon>
        <taxon>Kitasatosporales</taxon>
        <taxon>Streptomycetaceae</taxon>
        <taxon>Streptomyces</taxon>
    </lineage>
</organism>
<dbReference type="GeneID" id="96747639"/>
<gene>
    <name evidence="1" type="ORF">SPAR_27446</name>
</gene>
<comment type="caution">
    <text evidence="1">The sequence shown here is derived from an EMBL/GenBank/DDBJ whole genome shotgun (WGS) entry which is preliminary data.</text>
</comment>
<sequence>MRRIEAAAFHGSPQAYVAQLEVTTESLEARCGAREITRDDLGDWFTFAFALDSGTLAALVREAEHAPHPGYILTAMGDEHPRAVLTEFLAESGLSADRVLHEGFD</sequence>
<reference evidence="1 2" key="1">
    <citation type="submission" date="2013-05" db="EMBL/GenBank/DDBJ databases">
        <title>Genome sequence of Streptomyces sparsogenes DSM 40356.</title>
        <authorList>
            <person name="Coyne S."/>
            <person name="Seebeck F.P."/>
        </authorList>
    </citation>
    <scope>NUCLEOTIDE SEQUENCE [LARGE SCALE GENOMIC DNA]</scope>
    <source>
        <strain evidence="1 2">DSM 40356</strain>
    </source>
</reference>
<name>A0A1R1SDB5_9ACTN</name>
<protein>
    <submittedName>
        <fullName evidence="1">Uncharacterized protein</fullName>
    </submittedName>
</protein>
<dbReference type="AlphaFoldDB" id="A0A1R1SDB5"/>
<dbReference type="Proteomes" id="UP000186168">
    <property type="component" value="Unassembled WGS sequence"/>
</dbReference>
<evidence type="ECO:0000313" key="2">
    <source>
        <dbReference type="Proteomes" id="UP000186168"/>
    </source>
</evidence>
<dbReference type="EMBL" id="ASQP01000350">
    <property type="protein sequence ID" value="OMI36202.1"/>
    <property type="molecule type" value="Genomic_DNA"/>
</dbReference>
<proteinExistence type="predicted"/>
<dbReference type="STRING" id="67365.GCA_001704635_03040"/>
<dbReference type="RefSeq" id="WP_065967571.1">
    <property type="nucleotide sequence ID" value="NZ_ASQP01000350.1"/>
</dbReference>
<evidence type="ECO:0000313" key="1">
    <source>
        <dbReference type="EMBL" id="OMI36202.1"/>
    </source>
</evidence>
<accession>A0A1R1SDB5</accession>